<evidence type="ECO:0000256" key="4">
    <source>
        <dbReference type="ARBA" id="ARBA00022606"/>
    </source>
</evidence>
<dbReference type="PANTHER" id="PTHR28286:SF2">
    <property type="entry name" value="BACTERIORHODOPSIN _OPSIN, NOPA (EUROFUNG)"/>
    <property type="match status" value="1"/>
</dbReference>
<dbReference type="AlphaFoldDB" id="A0A812MNI6"/>
<dbReference type="GO" id="GO:0009881">
    <property type="term" value="F:photoreceptor activity"/>
    <property type="evidence" value="ECO:0007669"/>
    <property type="project" value="UniProtKB-KW"/>
</dbReference>
<dbReference type="EMBL" id="CAJNDS010001513">
    <property type="protein sequence ID" value="CAE7262940.1"/>
    <property type="molecule type" value="Genomic_DNA"/>
</dbReference>
<feature type="transmembrane region" description="Helical" evidence="12">
    <location>
        <begin position="247"/>
        <end position="267"/>
    </location>
</feature>
<feature type="transmembrane region" description="Helical" evidence="12">
    <location>
        <begin position="152"/>
        <end position="171"/>
    </location>
</feature>
<feature type="transmembrane region" description="Helical" evidence="12">
    <location>
        <begin position="82"/>
        <end position="105"/>
    </location>
</feature>
<evidence type="ECO:0000256" key="3">
    <source>
        <dbReference type="ARBA" id="ARBA00022543"/>
    </source>
</evidence>
<feature type="transmembrane region" description="Helical" evidence="12">
    <location>
        <begin position="177"/>
        <end position="196"/>
    </location>
</feature>
<keyword evidence="7 12" id="KW-1133">Transmembrane helix</keyword>
<evidence type="ECO:0000256" key="8">
    <source>
        <dbReference type="ARBA" id="ARBA00022991"/>
    </source>
</evidence>
<keyword evidence="10" id="KW-0675">Receptor</keyword>
<keyword evidence="5 12" id="KW-0812">Transmembrane</keyword>
<keyword evidence="8" id="KW-0157">Chromophore</keyword>
<keyword evidence="4" id="KW-0716">Sensory transduction</keyword>
<keyword evidence="3" id="KW-0600">Photoreceptor protein</keyword>
<comment type="similarity">
    <text evidence="2">Belongs to the archaeal/bacterial/fungal opsin family.</text>
</comment>
<comment type="subcellular location">
    <subcellularLocation>
        <location evidence="1">Membrane</location>
        <topology evidence="1">Multi-pass membrane protein</topology>
    </subcellularLocation>
</comment>
<dbReference type="GO" id="GO:0005886">
    <property type="term" value="C:plasma membrane"/>
    <property type="evidence" value="ECO:0007669"/>
    <property type="project" value="TreeGrafter"/>
</dbReference>
<evidence type="ECO:0000313" key="14">
    <source>
        <dbReference type="Proteomes" id="UP000604046"/>
    </source>
</evidence>
<name>A0A812MNI6_9DINO</name>
<comment type="caution">
    <text evidence="13">The sequence shown here is derived from an EMBL/GenBank/DDBJ whole genome shotgun (WGS) entry which is preliminary data.</text>
</comment>
<feature type="compositionally biased region" description="Polar residues" evidence="11">
    <location>
        <begin position="876"/>
        <end position="885"/>
    </location>
</feature>
<accession>A0A812MNI6</accession>
<evidence type="ECO:0000256" key="12">
    <source>
        <dbReference type="SAM" id="Phobius"/>
    </source>
</evidence>
<keyword evidence="9 12" id="KW-0472">Membrane</keyword>
<evidence type="ECO:0000256" key="5">
    <source>
        <dbReference type="ARBA" id="ARBA00022692"/>
    </source>
</evidence>
<evidence type="ECO:0000313" key="13">
    <source>
        <dbReference type="EMBL" id="CAE7262940.1"/>
    </source>
</evidence>
<feature type="transmembrane region" description="Helical" evidence="12">
    <location>
        <begin position="217"/>
        <end position="235"/>
    </location>
</feature>
<evidence type="ECO:0000256" key="10">
    <source>
        <dbReference type="ARBA" id="ARBA00023170"/>
    </source>
</evidence>
<evidence type="ECO:0000256" key="1">
    <source>
        <dbReference type="ARBA" id="ARBA00004141"/>
    </source>
</evidence>
<dbReference type="Pfam" id="PF01036">
    <property type="entry name" value="Bac_rhodopsin"/>
    <property type="match status" value="1"/>
</dbReference>
<gene>
    <name evidence="13" type="primary">hop</name>
    <name evidence="13" type="ORF">SNAT2548_LOCUS13803</name>
</gene>
<sequence length="900" mass="99649">MELTPQDRLYDAVTAINDVANDLQRRLQTVECSENVDLSDPHNIAQIVQGVGFMTLAMWLIFANNSKVAVAQKAPLEQRHQICATISTAVALFSGFFNILQLTAIDDFDLPGRQNNFTLNLSRPVEWILTCPIMQLKLVVLAGARVPSYRRFMMPLICVSVLLCGTASMFTGDALRYAWYVFGLMLALIMFYHNALQIKENSEGEESLFSGDSDFRKLSILLIVTWFPFPIWFSLSVEGFGLITDGFIIEMGWVVLNIVSKFTYIIWMQRMKMVHQRKIEAARELYGLSPSDEINEEDLKKQALTNGVQNGGVSAEAYGLGVGEEADSENKLVELVAETMVTLGMSAHTDRLLKLMVENGVTNTAVLERLNAERCMELNLPFALIDAAQRRWTAEKMNMGQDKGGNVEKEDPFKKLLEANKERVNVKNLGNSLPGMFSGMNTPPVAGMGGMGMMDPGALEEQMMSVMNRVMVPFQDMVMGRLQSMEENMQRQLESTQEAISQRMDFSQVSLLQTVNACQVLLHKLDSSQETVMQKMDTQKSIVDRMVESYSGLVDNIDSASDNTKSALLDTVNTSSQAMLKKLDSTQQDLLKQTHESHAVLQGVAQTQTSLAKKVDSGNEFTQRRLVEMENCIGKKVSEVGDSLTRSQTVSSDKVLDSLRNDLATLAEQGNAMVDATEKSASVQEERMSDVRRQNMMILDLLTQAQETMHTSAESLQSFTRSEIMRDSAANMEMQIREVILGQMSKIQEAFLGDGGEGGSFKDAVYNMVAKLEESALRMEAATSTSSGGQDQGELTENIRQELAALAMALSQQQRENSQESLAQVSEALRQELLPLKDSQTHVSGALDAKVSEIQNSMTENMIRFEEGIDKVLQTVEASTTSAGKPSSAEKRGARAADRG</sequence>
<keyword evidence="14" id="KW-1185">Reference proteome</keyword>
<evidence type="ECO:0000256" key="6">
    <source>
        <dbReference type="ARBA" id="ARBA00022925"/>
    </source>
</evidence>
<evidence type="ECO:0000256" key="9">
    <source>
        <dbReference type="ARBA" id="ARBA00023136"/>
    </source>
</evidence>
<feature type="transmembrane region" description="Helical" evidence="12">
    <location>
        <begin position="44"/>
        <end position="62"/>
    </location>
</feature>
<evidence type="ECO:0000256" key="2">
    <source>
        <dbReference type="ARBA" id="ARBA00008130"/>
    </source>
</evidence>
<evidence type="ECO:0000256" key="7">
    <source>
        <dbReference type="ARBA" id="ARBA00022989"/>
    </source>
</evidence>
<feature type="compositionally biased region" description="Basic and acidic residues" evidence="11">
    <location>
        <begin position="888"/>
        <end position="900"/>
    </location>
</feature>
<dbReference type="GO" id="GO:0007602">
    <property type="term" value="P:phototransduction"/>
    <property type="evidence" value="ECO:0007669"/>
    <property type="project" value="UniProtKB-KW"/>
</dbReference>
<proteinExistence type="inferred from homology"/>
<organism evidence="13 14">
    <name type="scientific">Symbiodinium natans</name>
    <dbReference type="NCBI Taxonomy" id="878477"/>
    <lineage>
        <taxon>Eukaryota</taxon>
        <taxon>Sar</taxon>
        <taxon>Alveolata</taxon>
        <taxon>Dinophyceae</taxon>
        <taxon>Suessiales</taxon>
        <taxon>Symbiodiniaceae</taxon>
        <taxon>Symbiodinium</taxon>
    </lineage>
</organism>
<feature type="region of interest" description="Disordered" evidence="11">
    <location>
        <begin position="876"/>
        <end position="900"/>
    </location>
</feature>
<evidence type="ECO:0000256" key="11">
    <source>
        <dbReference type="SAM" id="MobiDB-lite"/>
    </source>
</evidence>
<dbReference type="PANTHER" id="PTHR28286">
    <property type="match status" value="1"/>
</dbReference>
<dbReference type="SMART" id="SM01021">
    <property type="entry name" value="Bac_rhodopsin"/>
    <property type="match status" value="1"/>
</dbReference>
<dbReference type="OrthoDB" id="422219at2759"/>
<dbReference type="Proteomes" id="UP000604046">
    <property type="component" value="Unassembled WGS sequence"/>
</dbReference>
<dbReference type="Gene3D" id="1.20.1070.10">
    <property type="entry name" value="Rhodopsin 7-helix transmembrane proteins"/>
    <property type="match status" value="1"/>
</dbReference>
<protein>
    <submittedName>
        <fullName evidence="13">Hop protein</fullName>
    </submittedName>
</protein>
<dbReference type="InterPro" id="IPR001425">
    <property type="entry name" value="Arc/bac/fun_rhodopsins"/>
</dbReference>
<dbReference type="SUPFAM" id="SSF81321">
    <property type="entry name" value="Family A G protein-coupled receptor-like"/>
    <property type="match status" value="1"/>
</dbReference>
<keyword evidence="6" id="KW-0681">Retinal protein</keyword>
<reference evidence="13" key="1">
    <citation type="submission" date="2021-02" db="EMBL/GenBank/DDBJ databases">
        <authorList>
            <person name="Dougan E. K."/>
            <person name="Rhodes N."/>
            <person name="Thang M."/>
            <person name="Chan C."/>
        </authorList>
    </citation>
    <scope>NUCLEOTIDE SEQUENCE</scope>
</reference>